<reference evidence="2" key="2">
    <citation type="submission" date="2020-05" db="UniProtKB">
        <authorList>
            <consortium name="EnsemblMetazoa"/>
        </authorList>
    </citation>
    <scope>IDENTIFICATION</scope>
    <source>
        <strain evidence="2">maculatus3</strain>
    </source>
</reference>
<protein>
    <submittedName>
        <fullName evidence="2">Uncharacterized protein</fullName>
    </submittedName>
</protein>
<dbReference type="AlphaFoldDB" id="A0A182SZ48"/>
<dbReference type="EnsemblMetazoa" id="AMAM016353-RA">
    <property type="protein sequence ID" value="AMAM016353-PA"/>
    <property type="gene ID" value="AMAM016353"/>
</dbReference>
<accession>A0A182SZ48</accession>
<feature type="region of interest" description="Disordered" evidence="1">
    <location>
        <begin position="53"/>
        <end position="78"/>
    </location>
</feature>
<evidence type="ECO:0000256" key="1">
    <source>
        <dbReference type="SAM" id="MobiDB-lite"/>
    </source>
</evidence>
<dbReference type="Proteomes" id="UP000075901">
    <property type="component" value="Unassembled WGS sequence"/>
</dbReference>
<sequence>MALQTALRRAQTQDEQRALNEGEVPPEPVANIQIPKLSELKDLKHNMIHNSQTRSFDCDSSTGSMASAPGTSSVPLTIHRRSPVPHHVAEPQHLGDFQSQEALCTIIQSQIHATVAFGTTITQRGASKRTHSNQDQPR</sequence>
<proteinExistence type="predicted"/>
<evidence type="ECO:0000313" key="2">
    <source>
        <dbReference type="EnsemblMetazoa" id="AMAM016353-PA"/>
    </source>
</evidence>
<name>A0A182SZ48_9DIPT</name>
<organism evidence="2 3">
    <name type="scientific">Anopheles maculatus</name>
    <dbReference type="NCBI Taxonomy" id="74869"/>
    <lineage>
        <taxon>Eukaryota</taxon>
        <taxon>Metazoa</taxon>
        <taxon>Ecdysozoa</taxon>
        <taxon>Arthropoda</taxon>
        <taxon>Hexapoda</taxon>
        <taxon>Insecta</taxon>
        <taxon>Pterygota</taxon>
        <taxon>Neoptera</taxon>
        <taxon>Endopterygota</taxon>
        <taxon>Diptera</taxon>
        <taxon>Nematocera</taxon>
        <taxon>Culicoidea</taxon>
        <taxon>Culicidae</taxon>
        <taxon>Anophelinae</taxon>
        <taxon>Anopheles</taxon>
        <taxon>Anopheles maculatus group</taxon>
    </lineage>
</organism>
<feature type="region of interest" description="Disordered" evidence="1">
    <location>
        <begin position="1"/>
        <end position="31"/>
    </location>
</feature>
<feature type="compositionally biased region" description="Basic and acidic residues" evidence="1">
    <location>
        <begin position="11"/>
        <end position="20"/>
    </location>
</feature>
<feature type="compositionally biased region" description="Polar residues" evidence="1">
    <location>
        <begin position="53"/>
        <end position="75"/>
    </location>
</feature>
<reference evidence="3" key="1">
    <citation type="submission" date="2013-09" db="EMBL/GenBank/DDBJ databases">
        <title>The Genome Sequence of Anopheles maculatus species B.</title>
        <authorList>
            <consortium name="The Broad Institute Genomics Platform"/>
            <person name="Neafsey D.E."/>
            <person name="Besansky N."/>
            <person name="Howell P."/>
            <person name="Walton C."/>
            <person name="Young S.K."/>
            <person name="Zeng Q."/>
            <person name="Gargeya S."/>
            <person name="Fitzgerald M."/>
            <person name="Haas B."/>
            <person name="Abouelleil A."/>
            <person name="Allen A.W."/>
            <person name="Alvarado L."/>
            <person name="Arachchi H.M."/>
            <person name="Berlin A.M."/>
            <person name="Chapman S.B."/>
            <person name="Gainer-Dewar J."/>
            <person name="Goldberg J."/>
            <person name="Griggs A."/>
            <person name="Gujja S."/>
            <person name="Hansen M."/>
            <person name="Howarth C."/>
            <person name="Imamovic A."/>
            <person name="Ireland A."/>
            <person name="Larimer J."/>
            <person name="McCowan C."/>
            <person name="Murphy C."/>
            <person name="Pearson M."/>
            <person name="Poon T.W."/>
            <person name="Priest M."/>
            <person name="Roberts A."/>
            <person name="Saif S."/>
            <person name="Shea T."/>
            <person name="Sisk P."/>
            <person name="Sykes S."/>
            <person name="Wortman J."/>
            <person name="Nusbaum C."/>
            <person name="Birren B."/>
        </authorList>
    </citation>
    <scope>NUCLEOTIDE SEQUENCE [LARGE SCALE GENOMIC DNA]</scope>
    <source>
        <strain evidence="3">maculatus3</strain>
    </source>
</reference>
<dbReference type="VEuPathDB" id="VectorBase:AMAM016353"/>
<keyword evidence="3" id="KW-1185">Reference proteome</keyword>
<evidence type="ECO:0000313" key="3">
    <source>
        <dbReference type="Proteomes" id="UP000075901"/>
    </source>
</evidence>